<feature type="binding site" evidence="10">
    <location>
        <position position="238"/>
    </location>
    <ligand>
        <name>Mn(2+)</name>
        <dbReference type="ChEBI" id="CHEBI:29035"/>
    </ligand>
</feature>
<organism evidence="11 12">
    <name type="scientific">Desulfacinum infernum DSM 9756</name>
    <dbReference type="NCBI Taxonomy" id="1121391"/>
    <lineage>
        <taxon>Bacteria</taxon>
        <taxon>Pseudomonadati</taxon>
        <taxon>Thermodesulfobacteriota</taxon>
        <taxon>Syntrophobacteria</taxon>
        <taxon>Syntrophobacterales</taxon>
        <taxon>Syntrophobacteraceae</taxon>
        <taxon>Desulfacinum</taxon>
    </lineage>
</organism>
<comment type="cofactor">
    <cofactor evidence="10">
        <name>Mg(2+)</name>
        <dbReference type="ChEBI" id="CHEBI:18420"/>
    </cofactor>
    <cofactor evidence="10">
        <name>Mn(2+)</name>
        <dbReference type="ChEBI" id="CHEBI:29035"/>
    </cofactor>
</comment>
<evidence type="ECO:0000256" key="6">
    <source>
        <dbReference type="ARBA" id="ARBA00023118"/>
    </source>
</evidence>
<dbReference type="AlphaFoldDB" id="A0A1M5AVN6"/>
<dbReference type="InterPro" id="IPR042211">
    <property type="entry name" value="CRISPR-assoc_Cas1_N"/>
</dbReference>
<gene>
    <name evidence="10" type="primary">cas1</name>
    <name evidence="11" type="ORF">SAMN02745206_01801</name>
</gene>
<dbReference type="Proteomes" id="UP000184076">
    <property type="component" value="Unassembled WGS sequence"/>
</dbReference>
<dbReference type="PANTHER" id="PTHR34353">
    <property type="entry name" value="CRISPR-ASSOCIATED ENDONUCLEASE CAS1 1"/>
    <property type="match status" value="1"/>
</dbReference>
<evidence type="ECO:0000256" key="3">
    <source>
        <dbReference type="ARBA" id="ARBA00022759"/>
    </source>
</evidence>
<evidence type="ECO:0000256" key="2">
    <source>
        <dbReference type="ARBA" id="ARBA00022723"/>
    </source>
</evidence>
<evidence type="ECO:0000313" key="12">
    <source>
        <dbReference type="Proteomes" id="UP000184076"/>
    </source>
</evidence>
<dbReference type="Pfam" id="PF01867">
    <property type="entry name" value="Cas_Cas1"/>
    <property type="match status" value="1"/>
</dbReference>
<dbReference type="HAMAP" id="MF_01470">
    <property type="entry name" value="Cas1"/>
    <property type="match status" value="1"/>
</dbReference>
<evidence type="ECO:0000313" key="11">
    <source>
        <dbReference type="EMBL" id="SHF34319.1"/>
    </source>
</evidence>
<name>A0A1M5AVN6_9BACT</name>
<comment type="function">
    <text evidence="10">CRISPR (clustered regularly interspaced short palindromic repeat), is an adaptive immune system that provides protection against mobile genetic elements (viruses, transposable elements and conjugative plasmids). CRISPR clusters contain spacers, sequences complementary to antecedent mobile elements, and target invading nucleic acids. CRISPR clusters are transcribed and processed into CRISPR RNA (crRNA). Acts as a dsDNA endonuclease. Involved in the integration of spacer DNA into the CRISPR cassette.</text>
</comment>
<keyword evidence="1 10" id="KW-0540">Nuclease</keyword>
<dbReference type="PANTHER" id="PTHR34353:SF2">
    <property type="entry name" value="CRISPR-ASSOCIATED ENDONUCLEASE CAS1 1"/>
    <property type="match status" value="1"/>
</dbReference>
<dbReference type="STRING" id="1121391.SAMN02745206_01801"/>
<dbReference type="OrthoDB" id="9803119at2"/>
<dbReference type="GO" id="GO:0016787">
    <property type="term" value="F:hydrolase activity"/>
    <property type="evidence" value="ECO:0007669"/>
    <property type="project" value="UniProtKB-KW"/>
</dbReference>
<dbReference type="RefSeq" id="WP_073038661.1">
    <property type="nucleotide sequence ID" value="NZ_FQVB01000015.1"/>
</dbReference>
<evidence type="ECO:0000256" key="8">
    <source>
        <dbReference type="ARBA" id="ARBA00023211"/>
    </source>
</evidence>
<keyword evidence="12" id="KW-1185">Reference proteome</keyword>
<keyword evidence="8 10" id="KW-0464">Manganese</keyword>
<dbReference type="Gene3D" id="3.100.10.20">
    <property type="entry name" value="CRISPR-associated endonuclease Cas1, N-terminal domain"/>
    <property type="match status" value="1"/>
</dbReference>
<evidence type="ECO:0000256" key="10">
    <source>
        <dbReference type="HAMAP-Rule" id="MF_01470"/>
    </source>
</evidence>
<dbReference type="GO" id="GO:0003677">
    <property type="term" value="F:DNA binding"/>
    <property type="evidence" value="ECO:0007669"/>
    <property type="project" value="UniProtKB-KW"/>
</dbReference>
<dbReference type="EC" id="3.1.-.-" evidence="10"/>
<evidence type="ECO:0000256" key="4">
    <source>
        <dbReference type="ARBA" id="ARBA00022801"/>
    </source>
</evidence>
<comment type="similarity">
    <text evidence="10">Belongs to the CRISPR-associated endonuclease Cas1 family.</text>
</comment>
<keyword evidence="2 10" id="KW-0479">Metal-binding</keyword>
<dbReference type="GO" id="GO:0004519">
    <property type="term" value="F:endonuclease activity"/>
    <property type="evidence" value="ECO:0007669"/>
    <property type="project" value="UniProtKB-UniRule"/>
</dbReference>
<keyword evidence="5 10" id="KW-0460">Magnesium</keyword>
<dbReference type="InterPro" id="IPR042206">
    <property type="entry name" value="CRISPR-assoc_Cas1_C"/>
</dbReference>
<dbReference type="NCBIfam" id="TIGR00287">
    <property type="entry name" value="cas1"/>
    <property type="match status" value="1"/>
</dbReference>
<evidence type="ECO:0000256" key="9">
    <source>
        <dbReference type="ARBA" id="ARBA00038592"/>
    </source>
</evidence>
<reference evidence="12" key="1">
    <citation type="submission" date="2016-11" db="EMBL/GenBank/DDBJ databases">
        <authorList>
            <person name="Varghese N."/>
            <person name="Submissions S."/>
        </authorList>
    </citation>
    <scope>NUCLEOTIDE SEQUENCE [LARGE SCALE GENOMIC DNA]</scope>
    <source>
        <strain evidence="12">DSM 9756</strain>
    </source>
</reference>
<evidence type="ECO:0000256" key="1">
    <source>
        <dbReference type="ARBA" id="ARBA00022722"/>
    </source>
</evidence>
<protein>
    <recommendedName>
        <fullName evidence="10">CRISPR-associated endonuclease Cas1</fullName>
        <ecNumber evidence="10">3.1.-.-</ecNumber>
    </recommendedName>
</protein>
<dbReference type="InterPro" id="IPR050646">
    <property type="entry name" value="Cas1"/>
</dbReference>
<keyword evidence="3 10" id="KW-0255">Endonuclease</keyword>
<sequence length="349" mass="39450">MDRYYVLEPGTYVRKSGENLLIMKGQEVRGSIPLAGLDQLVLVGASMSGAVLSELVRRRVETVLLSPWGRFRGRLIVDEHKHVARRKAQYLRLSDPAEAARIAGLLVAAKLRNAARFLQRRGTQYGDESLNQAAAHLQGLAELAQRQNDLELIRGIEGRGANRYFSVFGRLIRVEGFPFNGRSRRPPLDAVNALLSFVYTLLTNEVLTAVKIAGLDPYLGTLHAEEYGRPSLACDLVEEWRTYLGDRLVLTLINRRVIRPDDFVYRPVENPDGVDEADLRAKRPVEMKPRIARAFIDAYERWMQTPAACPFTGAGTSYRGILRSQARRFLKFLMGDEPDYQPFPWPRIG</sequence>
<keyword evidence="6 10" id="KW-0051">Antiviral defense</keyword>
<keyword evidence="7 10" id="KW-0238">DNA-binding</keyword>
<feature type="binding site" evidence="10">
    <location>
        <position position="157"/>
    </location>
    <ligand>
        <name>Mn(2+)</name>
        <dbReference type="ChEBI" id="CHEBI:29035"/>
    </ligand>
</feature>
<accession>A0A1M5AVN6</accession>
<dbReference type="GO" id="GO:0043571">
    <property type="term" value="P:maintenance of CRISPR repeat elements"/>
    <property type="evidence" value="ECO:0007669"/>
    <property type="project" value="UniProtKB-UniRule"/>
</dbReference>
<evidence type="ECO:0000256" key="7">
    <source>
        <dbReference type="ARBA" id="ARBA00023125"/>
    </source>
</evidence>
<keyword evidence="4 10" id="KW-0378">Hydrolase</keyword>
<feature type="binding site" evidence="10">
    <location>
        <position position="223"/>
    </location>
    <ligand>
        <name>Mn(2+)</name>
        <dbReference type="ChEBI" id="CHEBI:29035"/>
    </ligand>
</feature>
<proteinExistence type="inferred from homology"/>
<evidence type="ECO:0000256" key="5">
    <source>
        <dbReference type="ARBA" id="ARBA00022842"/>
    </source>
</evidence>
<dbReference type="InterPro" id="IPR002729">
    <property type="entry name" value="CRISPR-assoc_Cas1"/>
</dbReference>
<dbReference type="Gene3D" id="1.20.120.920">
    <property type="entry name" value="CRISPR-associated endonuclease Cas1, C-terminal domain"/>
    <property type="match status" value="1"/>
</dbReference>
<comment type="subunit">
    <text evidence="9 10">Homodimer, forms a heterotetramer with a Cas2 homodimer.</text>
</comment>
<dbReference type="EMBL" id="FQVB01000015">
    <property type="protein sequence ID" value="SHF34319.1"/>
    <property type="molecule type" value="Genomic_DNA"/>
</dbReference>
<dbReference type="GO" id="GO:0046872">
    <property type="term" value="F:metal ion binding"/>
    <property type="evidence" value="ECO:0007669"/>
    <property type="project" value="UniProtKB-UniRule"/>
</dbReference>
<dbReference type="CDD" id="cd09634">
    <property type="entry name" value="Cas1_I-II-III"/>
    <property type="match status" value="1"/>
</dbReference>
<dbReference type="GO" id="GO:0051607">
    <property type="term" value="P:defense response to virus"/>
    <property type="evidence" value="ECO:0007669"/>
    <property type="project" value="UniProtKB-UniRule"/>
</dbReference>